<dbReference type="Proteomes" id="UP000280955">
    <property type="component" value="Unassembled WGS sequence"/>
</dbReference>
<name>A0ABX9SQV0_9GAMM</name>
<comment type="caution">
    <text evidence="1">The sequence shown here is derived from an EMBL/GenBank/DDBJ whole genome shotgun (WGS) entry which is preliminary data.</text>
</comment>
<proteinExistence type="predicted"/>
<accession>A0ABX9SQV0</accession>
<keyword evidence="2" id="KW-1185">Reference proteome</keyword>
<evidence type="ECO:0000313" key="1">
    <source>
        <dbReference type="EMBL" id="RKS65821.1"/>
    </source>
</evidence>
<gene>
    <name evidence="1" type="ORF">BDD30_0090</name>
</gene>
<protein>
    <submittedName>
        <fullName evidence="1">Uncharacterized protein</fullName>
    </submittedName>
</protein>
<reference evidence="1 2" key="1">
    <citation type="submission" date="2018-10" db="EMBL/GenBank/DDBJ databases">
        <title>Genomic Encyclopedia of Archaeal and Bacterial Type Strains, Phase II (KMG-II): from individual species to whole genera.</title>
        <authorList>
            <person name="Goeker M."/>
        </authorList>
    </citation>
    <scope>NUCLEOTIDE SEQUENCE [LARGE SCALE GENOMIC DNA]</scope>
    <source>
        <strain evidence="1 2">DSM 15149</strain>
    </source>
</reference>
<organism evidence="1 2">
    <name type="scientific">Photorhabdus asymbiotica</name>
    <dbReference type="NCBI Taxonomy" id="291112"/>
    <lineage>
        <taxon>Bacteria</taxon>
        <taxon>Pseudomonadati</taxon>
        <taxon>Pseudomonadota</taxon>
        <taxon>Gammaproteobacteria</taxon>
        <taxon>Enterobacterales</taxon>
        <taxon>Morganellaceae</taxon>
        <taxon>Photorhabdus</taxon>
    </lineage>
</organism>
<dbReference type="EMBL" id="RBLJ01000001">
    <property type="protein sequence ID" value="RKS65821.1"/>
    <property type="molecule type" value="Genomic_DNA"/>
</dbReference>
<sequence>MLINLNSGSKIELNSCSKIRVSAREVIAFHDRILRHFPEAATGEKTVSQLAQYLRELVDSSDLPCLS</sequence>
<evidence type="ECO:0000313" key="2">
    <source>
        <dbReference type="Proteomes" id="UP000280955"/>
    </source>
</evidence>